<accession>A0A2W7REI9</accession>
<comment type="caution">
    <text evidence="1">The sequence shown here is derived from an EMBL/GenBank/DDBJ whole genome shotgun (WGS) entry which is preliminary data.</text>
</comment>
<dbReference type="RefSeq" id="WP_086501221.1">
    <property type="nucleotide sequence ID" value="NZ_MSSV01000007.1"/>
</dbReference>
<evidence type="ECO:0000313" key="3">
    <source>
        <dbReference type="Proteomes" id="UP000249115"/>
    </source>
</evidence>
<dbReference type="EMBL" id="VORV01000007">
    <property type="protein sequence ID" value="TXD77410.1"/>
    <property type="molecule type" value="Genomic_DNA"/>
</dbReference>
<dbReference type="OrthoDB" id="981617at2"/>
<evidence type="ECO:0000313" key="1">
    <source>
        <dbReference type="EMBL" id="PZX59323.1"/>
    </source>
</evidence>
<gene>
    <name evidence="2" type="ORF">ESW18_11420</name>
    <name evidence="1" type="ORF">LV84_01354</name>
</gene>
<protein>
    <submittedName>
        <fullName evidence="1">Uncharacterized protein</fullName>
    </submittedName>
</protein>
<proteinExistence type="predicted"/>
<evidence type="ECO:0000313" key="4">
    <source>
        <dbReference type="Proteomes" id="UP000321927"/>
    </source>
</evidence>
<evidence type="ECO:0000313" key="2">
    <source>
        <dbReference type="EMBL" id="TXD77410.1"/>
    </source>
</evidence>
<reference evidence="1 3" key="1">
    <citation type="submission" date="2018-06" db="EMBL/GenBank/DDBJ databases">
        <title>Genomic Encyclopedia of Archaeal and Bacterial Type Strains, Phase II (KMG-II): from individual species to whole genera.</title>
        <authorList>
            <person name="Goeker M."/>
        </authorList>
    </citation>
    <scope>NUCLEOTIDE SEQUENCE [LARGE SCALE GENOMIC DNA]</scope>
    <source>
        <strain evidence="1 3">DSM 22686</strain>
    </source>
</reference>
<organism evidence="1 3">
    <name type="scientific">Algoriphagus ratkowskyi</name>
    <dbReference type="NCBI Taxonomy" id="57028"/>
    <lineage>
        <taxon>Bacteria</taxon>
        <taxon>Pseudomonadati</taxon>
        <taxon>Bacteroidota</taxon>
        <taxon>Cytophagia</taxon>
        <taxon>Cytophagales</taxon>
        <taxon>Cyclobacteriaceae</taxon>
        <taxon>Algoriphagus</taxon>
    </lineage>
</organism>
<dbReference type="Proteomes" id="UP000321927">
    <property type="component" value="Unassembled WGS sequence"/>
</dbReference>
<dbReference type="Proteomes" id="UP000249115">
    <property type="component" value="Unassembled WGS sequence"/>
</dbReference>
<dbReference type="EMBL" id="QKZU01000004">
    <property type="protein sequence ID" value="PZX59323.1"/>
    <property type="molecule type" value="Genomic_DNA"/>
</dbReference>
<keyword evidence="4" id="KW-1185">Reference proteome</keyword>
<reference evidence="2 4" key="2">
    <citation type="submission" date="2019-08" db="EMBL/GenBank/DDBJ databases">
        <title>Genome of Algoriphagus ratkowskyi IC026.</title>
        <authorList>
            <person name="Bowman J.P."/>
        </authorList>
    </citation>
    <scope>NUCLEOTIDE SEQUENCE [LARGE SCALE GENOMIC DNA]</scope>
    <source>
        <strain evidence="2 4">IC026</strain>
    </source>
</reference>
<name>A0A2W7REI9_9BACT</name>
<dbReference type="AlphaFoldDB" id="A0A2W7REI9"/>
<sequence>MNYTLEVSEKIKLLNRVLDEIDVCHLFENSDFSVDEMSMKSWLRINLTVSNHNKIPLSLTITEMGMEIRLDRISEALDWSDNDLRDNFLVVSSILKNIFTSYILVEYYGSSRTLISLFGQDGRCTNKFKYYEGLSFKAKREVRLYFPIY</sequence>